<keyword evidence="2" id="KW-0408">Iron</keyword>
<reference evidence="5" key="1">
    <citation type="submission" date="2018-05" db="EMBL/GenBank/DDBJ databases">
        <authorList>
            <person name="Lanie J.A."/>
            <person name="Ng W.-L."/>
            <person name="Kazmierczak K.M."/>
            <person name="Andrzejewski T.M."/>
            <person name="Davidsen T.M."/>
            <person name="Wayne K.J."/>
            <person name="Tettelin H."/>
            <person name="Glass J.I."/>
            <person name="Rusch D."/>
            <person name="Podicherti R."/>
            <person name="Tsui H.-C.T."/>
            <person name="Winkler M.E."/>
        </authorList>
    </citation>
    <scope>NUCLEOTIDE SEQUENCE</scope>
</reference>
<name>A0A381SNN7_9ZZZZ</name>
<dbReference type="GO" id="GO:0016715">
    <property type="term" value="F:oxidoreductase activity, acting on paired donors, with incorporation or reduction of molecular oxygen, reduced ascorbate as one donor, and incorporation of one atom of oxygen"/>
    <property type="evidence" value="ECO:0007669"/>
    <property type="project" value="InterPro"/>
</dbReference>
<accession>A0A381SNN7</accession>
<sequence>MTRDRQAQTTTVVGAALILTTLGLPTQAAAQGDVNFTRDVAPIIFENCVSCHRPGQTAPMPLRSYDEVRPWARGIKDKVVSGEMPPWFADARHGFFKNDMRLEQHEIDTITQWVDAGAPQGTLSDLPELPTFTDGWQLGEPDLIVTLDEVAVPAVCEGNTAGSGGLGSARLNPAGVAEGGSSGGGCVGGDYYPDLNHTLDIPEQRWIRAIEVKPSNREVTHHSVIFTTGGAAQGASRSGFFDVLAVWSVGTNPHVFPEGSGRWVYPGQTWNINAHYHPNGEAATDRTEIGLYWGEGEMQKEVVAALAGTVGFEIPAHASNHEIRSSYIIDQDVNVISYFPHGHVRMTDMDLIANYPNGEKRSLINVPEYDFDWQLFYYPEQPVPLPAGTRLDIIAHYDNSAANPNNPDPNRAVGFGLETVDEMMFNVFEFVADEGVSPTPASDESRRDALLASLPSGSAFSVALPFSMPFRPATNLPTVLHLPKGGEGTWYIPMGGELMVFPAENVTWDGDAYQFDLKLRLGPMSSDLVVSGEVDADGAIQGTFEAQGNSLSPLQAFEGELSGAGN</sequence>
<dbReference type="GO" id="GO:0005507">
    <property type="term" value="F:copper ion binding"/>
    <property type="evidence" value="ECO:0007669"/>
    <property type="project" value="InterPro"/>
</dbReference>
<dbReference type="InterPro" id="IPR036939">
    <property type="entry name" value="Cu2_ascorb_mOase_N_sf"/>
</dbReference>
<dbReference type="InterPro" id="IPR008977">
    <property type="entry name" value="PHM/PNGase_F_dom_sf"/>
</dbReference>
<keyword evidence="1" id="KW-0479">Metal-binding</keyword>
<proteinExistence type="predicted"/>
<organism evidence="5">
    <name type="scientific">marine metagenome</name>
    <dbReference type="NCBI Taxonomy" id="408172"/>
    <lineage>
        <taxon>unclassified sequences</taxon>
        <taxon>metagenomes</taxon>
        <taxon>ecological metagenomes</taxon>
    </lineage>
</organism>
<dbReference type="GO" id="GO:0020037">
    <property type="term" value="F:heme binding"/>
    <property type="evidence" value="ECO:0007669"/>
    <property type="project" value="InterPro"/>
</dbReference>
<gene>
    <name evidence="5" type="ORF">METZ01_LOCUS55757</name>
</gene>
<dbReference type="EMBL" id="UINC01003054">
    <property type="protein sequence ID" value="SVA02903.1"/>
    <property type="molecule type" value="Genomic_DNA"/>
</dbReference>
<feature type="domain" description="Cytochrome c" evidence="4">
    <location>
        <begin position="27"/>
        <end position="118"/>
    </location>
</feature>
<dbReference type="SUPFAM" id="SSF49742">
    <property type="entry name" value="PHM/PNGase F"/>
    <property type="match status" value="2"/>
</dbReference>
<dbReference type="Gene3D" id="2.60.120.310">
    <property type="entry name" value="Copper type II, ascorbate-dependent monooxygenase, N-terminal domain"/>
    <property type="match status" value="1"/>
</dbReference>
<dbReference type="InterPro" id="IPR009056">
    <property type="entry name" value="Cyt_c-like_dom"/>
</dbReference>
<evidence type="ECO:0000259" key="4">
    <source>
        <dbReference type="PROSITE" id="PS51007"/>
    </source>
</evidence>
<evidence type="ECO:0000256" key="1">
    <source>
        <dbReference type="ARBA" id="ARBA00022723"/>
    </source>
</evidence>
<dbReference type="Gene3D" id="2.60.120.230">
    <property type="match status" value="1"/>
</dbReference>
<evidence type="ECO:0000256" key="3">
    <source>
        <dbReference type="ARBA" id="ARBA00023157"/>
    </source>
</evidence>
<evidence type="ECO:0000256" key="2">
    <source>
        <dbReference type="ARBA" id="ARBA00023004"/>
    </source>
</evidence>
<dbReference type="InterPro" id="IPR014784">
    <property type="entry name" value="Cu2_ascorb_mOase-like_C"/>
</dbReference>
<keyword evidence="3" id="KW-1015">Disulfide bond</keyword>
<dbReference type="GO" id="GO:0009055">
    <property type="term" value="F:electron transfer activity"/>
    <property type="evidence" value="ECO:0007669"/>
    <property type="project" value="InterPro"/>
</dbReference>
<protein>
    <recommendedName>
        <fullName evidence="4">Cytochrome c domain-containing protein</fullName>
    </recommendedName>
</protein>
<dbReference type="AlphaFoldDB" id="A0A381SNN7"/>
<dbReference type="PROSITE" id="PS51007">
    <property type="entry name" value="CYTC"/>
    <property type="match status" value="1"/>
</dbReference>
<evidence type="ECO:0000313" key="5">
    <source>
        <dbReference type="EMBL" id="SVA02903.1"/>
    </source>
</evidence>